<name>A0ABV9GQ87_9BACL</name>
<sequence length="50" mass="5619">MLKAPFCPSPFRVYFIHAIHMVDYTRGSASGKTSAYVDQKDHTLAILMAM</sequence>
<keyword evidence="2" id="KW-1185">Reference proteome</keyword>
<evidence type="ECO:0000313" key="1">
    <source>
        <dbReference type="EMBL" id="MFC4619339.1"/>
    </source>
</evidence>
<protein>
    <submittedName>
        <fullName evidence="1">Uncharacterized protein</fullName>
    </submittedName>
</protein>
<comment type="caution">
    <text evidence="1">The sequence shown here is derived from an EMBL/GenBank/DDBJ whole genome shotgun (WGS) entry which is preliminary data.</text>
</comment>
<reference evidence="2" key="1">
    <citation type="journal article" date="2019" name="Int. J. Syst. Evol. Microbiol.">
        <title>The Global Catalogue of Microorganisms (GCM) 10K type strain sequencing project: providing services to taxonomists for standard genome sequencing and annotation.</title>
        <authorList>
            <consortium name="The Broad Institute Genomics Platform"/>
            <consortium name="The Broad Institute Genome Sequencing Center for Infectious Disease"/>
            <person name="Wu L."/>
            <person name="Ma J."/>
        </authorList>
    </citation>
    <scope>NUCLEOTIDE SEQUENCE [LARGE SCALE GENOMIC DNA]</scope>
    <source>
        <strain evidence="2">CGMCC 1.16306</strain>
    </source>
</reference>
<organism evidence="1 2">
    <name type="scientific">Camelliibacillus cellulosilyticus</name>
    <dbReference type="NCBI Taxonomy" id="2174486"/>
    <lineage>
        <taxon>Bacteria</taxon>
        <taxon>Bacillati</taxon>
        <taxon>Bacillota</taxon>
        <taxon>Bacilli</taxon>
        <taxon>Bacillales</taxon>
        <taxon>Sporolactobacillaceae</taxon>
        <taxon>Camelliibacillus</taxon>
    </lineage>
</organism>
<evidence type="ECO:0000313" key="2">
    <source>
        <dbReference type="Proteomes" id="UP001596022"/>
    </source>
</evidence>
<proteinExistence type="predicted"/>
<gene>
    <name evidence="1" type="ORF">ACFO4N_11505</name>
</gene>
<accession>A0ABV9GQ87</accession>
<dbReference type="EMBL" id="JBHSFW010000007">
    <property type="protein sequence ID" value="MFC4619339.1"/>
    <property type="molecule type" value="Genomic_DNA"/>
</dbReference>
<dbReference type="Proteomes" id="UP001596022">
    <property type="component" value="Unassembled WGS sequence"/>
</dbReference>